<keyword evidence="3" id="KW-0597">Phosphoprotein</keyword>
<name>A0AAD9KED2_9ANNE</name>
<evidence type="ECO:0000256" key="4">
    <source>
        <dbReference type="ARBA" id="ARBA00023157"/>
    </source>
</evidence>
<gene>
    <name evidence="8" type="ORF">LSH36_4g16003</name>
</gene>
<reference evidence="8" key="1">
    <citation type="journal article" date="2023" name="Mol. Biol. Evol.">
        <title>Third-Generation Sequencing Reveals the Adaptive Role of the Epigenome in Three Deep-Sea Polychaetes.</title>
        <authorList>
            <person name="Perez M."/>
            <person name="Aroh O."/>
            <person name="Sun Y."/>
            <person name="Lan Y."/>
            <person name="Juniper S.K."/>
            <person name="Young C.R."/>
            <person name="Angers B."/>
            <person name="Qian P.Y."/>
        </authorList>
    </citation>
    <scope>NUCLEOTIDE SEQUENCE</scope>
    <source>
        <strain evidence="8">P08H-3</strain>
    </source>
</reference>
<feature type="region of interest" description="Disordered" evidence="6">
    <location>
        <begin position="293"/>
        <end position="345"/>
    </location>
</feature>
<evidence type="ECO:0000256" key="6">
    <source>
        <dbReference type="SAM" id="MobiDB-lite"/>
    </source>
</evidence>
<dbReference type="PANTHER" id="PTHR35971:SF5">
    <property type="entry name" value="OBSCURIN LIKE CYTOSKELETAL ADAPTOR 1"/>
    <property type="match status" value="1"/>
</dbReference>
<keyword evidence="9" id="KW-1185">Reference proteome</keyword>
<dbReference type="AlphaFoldDB" id="A0AAD9KED2"/>
<dbReference type="FunFam" id="2.60.40.10:FF:000425">
    <property type="entry name" value="Myosin light chain kinase"/>
    <property type="match status" value="2"/>
</dbReference>
<dbReference type="SMART" id="SM00409">
    <property type="entry name" value="IG"/>
    <property type="match status" value="6"/>
</dbReference>
<keyword evidence="2" id="KW-0963">Cytoplasm</keyword>
<dbReference type="Pfam" id="PF07679">
    <property type="entry name" value="I-set"/>
    <property type="match status" value="6"/>
</dbReference>
<keyword evidence="4" id="KW-1015">Disulfide bond</keyword>
<protein>
    <recommendedName>
        <fullName evidence="7">Ig-like domain-containing protein</fullName>
    </recommendedName>
</protein>
<feature type="compositionally biased region" description="Basic and acidic residues" evidence="6">
    <location>
        <begin position="293"/>
        <end position="320"/>
    </location>
</feature>
<feature type="compositionally biased region" description="Basic and acidic residues" evidence="6">
    <location>
        <begin position="327"/>
        <end position="345"/>
    </location>
</feature>
<evidence type="ECO:0000313" key="9">
    <source>
        <dbReference type="Proteomes" id="UP001208570"/>
    </source>
</evidence>
<dbReference type="InterPro" id="IPR003598">
    <property type="entry name" value="Ig_sub2"/>
</dbReference>
<dbReference type="Gene3D" id="2.60.40.10">
    <property type="entry name" value="Immunoglobulins"/>
    <property type="match status" value="6"/>
</dbReference>
<dbReference type="PROSITE" id="PS50835">
    <property type="entry name" value="IG_LIKE"/>
    <property type="match status" value="2"/>
</dbReference>
<comment type="caution">
    <text evidence="8">The sequence shown here is derived from an EMBL/GenBank/DDBJ whole genome shotgun (WGS) entry which is preliminary data.</text>
</comment>
<dbReference type="InterPro" id="IPR003599">
    <property type="entry name" value="Ig_sub"/>
</dbReference>
<dbReference type="Proteomes" id="UP001208570">
    <property type="component" value="Unassembled WGS sequence"/>
</dbReference>
<dbReference type="EMBL" id="JAODUP010000004">
    <property type="protein sequence ID" value="KAK2170149.1"/>
    <property type="molecule type" value="Genomic_DNA"/>
</dbReference>
<comment type="subcellular location">
    <subcellularLocation>
        <location evidence="1">Cytoplasm</location>
    </subcellularLocation>
</comment>
<dbReference type="InterPro" id="IPR013098">
    <property type="entry name" value="Ig_I-set"/>
</dbReference>
<sequence>MAKFLKKPDPVECMEHDEIRFMATVSGSPEPTVEWYRGEAKLVPSDRIICEKDGSTHILIIKNVKKSEEGMVTVKAVNELGDMAASARLRVTAVKPPKIVKPTKDTVAPAQGPAVFTAKITGFPQPDVTWYLCDEELPEGEFVTYEFKPKENIYTLTLKGNLKGMSGKVKVIAKNNGGEASCESQMTIRGRAPTFIEKPLKCTILEGETAIFRCRIDGEPTPKVEWSKGKWRKLTNNKTTRVYHDDGTNQEVLEMDNIKSKDAGTYNVTISNEYGSESCPATLMVTNNIEEWEHKESDRKPMEREDIELEKAPTREKPPVEEEVTPEPEKDKYQRQPKQKDEEEIEEKKLVIPKVEEFAVFECETSKANIPVDWFINDKAVEVGPKYQVLAEDNQHKLSINMTRVEDEGEIKAVFRKAVTTAQLTVQREDVPHFIRQLEDECVRESEVAEFVVEVQPPDASVTWFIDDNEVSQNEKYQLTTYGSVHVLEIYDTTQKDRATVSAKVGQERTVAELIVEAWDMEVVKNRLLIGVNEERHMKVIGEFLCKRGGARTLELTSSDSDKKFTHPIEKAHRRKWIVQKIYLDKAGLVYIDKWAIKSYLDYMCTPDFLNNISMEFPEDITISNQTVEFVIKLSRPNFVTKWLKDGFPIVNNDKYRMWFEDEGQLHLLTINNITDADAGVYTFKVNHRRASINLSLTGTSFERFLISNSEKSVSDDDVFF</sequence>
<dbReference type="InterPro" id="IPR013783">
    <property type="entry name" value="Ig-like_fold"/>
</dbReference>
<organism evidence="8 9">
    <name type="scientific">Paralvinella palmiformis</name>
    <dbReference type="NCBI Taxonomy" id="53620"/>
    <lineage>
        <taxon>Eukaryota</taxon>
        <taxon>Metazoa</taxon>
        <taxon>Spiralia</taxon>
        <taxon>Lophotrochozoa</taxon>
        <taxon>Annelida</taxon>
        <taxon>Polychaeta</taxon>
        <taxon>Sedentaria</taxon>
        <taxon>Canalipalpata</taxon>
        <taxon>Terebellida</taxon>
        <taxon>Terebelliformia</taxon>
        <taxon>Alvinellidae</taxon>
        <taxon>Paralvinella</taxon>
    </lineage>
</organism>
<dbReference type="SMART" id="SM00408">
    <property type="entry name" value="IGc2"/>
    <property type="match status" value="2"/>
</dbReference>
<evidence type="ECO:0000256" key="1">
    <source>
        <dbReference type="ARBA" id="ARBA00004496"/>
    </source>
</evidence>
<evidence type="ECO:0000256" key="2">
    <source>
        <dbReference type="ARBA" id="ARBA00022490"/>
    </source>
</evidence>
<dbReference type="InterPro" id="IPR052385">
    <property type="entry name" value="Obscurin/Obscurin-like_Reg"/>
</dbReference>
<accession>A0AAD9KED2</accession>
<dbReference type="InterPro" id="IPR007110">
    <property type="entry name" value="Ig-like_dom"/>
</dbReference>
<evidence type="ECO:0000256" key="3">
    <source>
        <dbReference type="ARBA" id="ARBA00022553"/>
    </source>
</evidence>
<evidence type="ECO:0000256" key="5">
    <source>
        <dbReference type="ARBA" id="ARBA00023319"/>
    </source>
</evidence>
<feature type="domain" description="Ig-like" evidence="7">
    <location>
        <begin position="1"/>
        <end position="92"/>
    </location>
</feature>
<dbReference type="PANTHER" id="PTHR35971">
    <property type="entry name" value="SI:DKEY-31G6.6"/>
    <property type="match status" value="1"/>
</dbReference>
<evidence type="ECO:0000259" key="7">
    <source>
        <dbReference type="PROSITE" id="PS50835"/>
    </source>
</evidence>
<dbReference type="GO" id="GO:0005737">
    <property type="term" value="C:cytoplasm"/>
    <property type="evidence" value="ECO:0007669"/>
    <property type="project" value="UniProtKB-SubCell"/>
</dbReference>
<dbReference type="SUPFAM" id="SSF48726">
    <property type="entry name" value="Immunoglobulin"/>
    <property type="match status" value="6"/>
</dbReference>
<evidence type="ECO:0000313" key="8">
    <source>
        <dbReference type="EMBL" id="KAK2170149.1"/>
    </source>
</evidence>
<feature type="domain" description="Ig-like" evidence="7">
    <location>
        <begin position="193"/>
        <end position="286"/>
    </location>
</feature>
<dbReference type="InterPro" id="IPR036179">
    <property type="entry name" value="Ig-like_dom_sf"/>
</dbReference>
<keyword evidence="5" id="KW-0393">Immunoglobulin domain</keyword>
<proteinExistence type="predicted"/>